<organism evidence="6 7">
    <name type="scientific">Geothermobacter ehrlichii</name>
    <dbReference type="NCBI Taxonomy" id="213224"/>
    <lineage>
        <taxon>Bacteria</taxon>
        <taxon>Pseudomonadati</taxon>
        <taxon>Thermodesulfobacteriota</taxon>
        <taxon>Desulfuromonadia</taxon>
        <taxon>Desulfuromonadales</taxon>
        <taxon>Geothermobacteraceae</taxon>
        <taxon>Geothermobacter</taxon>
    </lineage>
</organism>
<keyword evidence="4" id="KW-0411">Iron-sulfur</keyword>
<dbReference type="Proteomes" id="UP000324159">
    <property type="component" value="Unassembled WGS sequence"/>
</dbReference>
<feature type="domain" description="Iron-binding zinc finger CDGSH type" evidence="5">
    <location>
        <begin position="9"/>
        <end position="45"/>
    </location>
</feature>
<evidence type="ECO:0000256" key="3">
    <source>
        <dbReference type="ARBA" id="ARBA00023004"/>
    </source>
</evidence>
<keyword evidence="1" id="KW-0001">2Fe-2S</keyword>
<evidence type="ECO:0000259" key="5">
    <source>
        <dbReference type="SMART" id="SM00704"/>
    </source>
</evidence>
<keyword evidence="3" id="KW-0408">Iron</keyword>
<sequence length="83" mass="9155">MSPMNPDAGMPIRITLDPGVYYRCTCGRSSHLPFCDESHSGSTSHPIRFELEVRQTVYLCSCGKSRNQPFCDGGCGFEPPTPK</sequence>
<dbReference type="GO" id="GO:0046872">
    <property type="term" value="F:metal ion binding"/>
    <property type="evidence" value="ECO:0007669"/>
    <property type="project" value="UniProtKB-KW"/>
</dbReference>
<dbReference type="EMBL" id="VNIB01000007">
    <property type="protein sequence ID" value="TYO98281.1"/>
    <property type="molecule type" value="Genomic_DNA"/>
</dbReference>
<dbReference type="InterPro" id="IPR042216">
    <property type="entry name" value="MitoNEET_CISD"/>
</dbReference>
<comment type="caution">
    <text evidence="6">The sequence shown here is derived from an EMBL/GenBank/DDBJ whole genome shotgun (WGS) entry which is preliminary data.</text>
</comment>
<dbReference type="PANTHER" id="PTHR46491">
    <property type="entry name" value="CDGSH IRON SULFUR DOMAIN PROTEIN HOMOLOG"/>
    <property type="match status" value="1"/>
</dbReference>
<dbReference type="RefSeq" id="WP_148896051.1">
    <property type="nucleotide sequence ID" value="NZ_VNIB01000007.1"/>
</dbReference>
<keyword evidence="7" id="KW-1185">Reference proteome</keyword>
<reference evidence="6 7" key="1">
    <citation type="submission" date="2019-07" db="EMBL/GenBank/DDBJ databases">
        <title>Genomic Encyclopedia of Type Strains, Phase IV (KMG-IV): sequencing the most valuable type-strain genomes for metagenomic binning, comparative biology and taxonomic classification.</title>
        <authorList>
            <person name="Goeker M."/>
        </authorList>
    </citation>
    <scope>NUCLEOTIDE SEQUENCE [LARGE SCALE GENOMIC DNA]</scope>
    <source>
        <strain evidence="6 7">SS015</strain>
    </source>
</reference>
<name>A0A5D3WJ30_9BACT</name>
<dbReference type="OrthoDB" id="9795032at2"/>
<evidence type="ECO:0000313" key="6">
    <source>
        <dbReference type="EMBL" id="TYO98281.1"/>
    </source>
</evidence>
<accession>A0A5D3WJ30</accession>
<gene>
    <name evidence="6" type="ORF">EDC39_10776</name>
</gene>
<dbReference type="AlphaFoldDB" id="A0A5D3WJ30"/>
<protein>
    <submittedName>
        <fullName evidence="6">Iron-binding CDGSH zinc finger protein</fullName>
    </submittedName>
</protein>
<dbReference type="InterPro" id="IPR018967">
    <property type="entry name" value="FeS-contain_CDGSH-typ"/>
</dbReference>
<proteinExistence type="predicted"/>
<dbReference type="InterPro" id="IPR052950">
    <property type="entry name" value="CISD"/>
</dbReference>
<feature type="domain" description="Iron-binding zinc finger CDGSH type" evidence="5">
    <location>
        <begin position="46"/>
        <end position="78"/>
    </location>
</feature>
<dbReference type="Gene3D" id="3.40.5.90">
    <property type="entry name" value="CDGSH iron-sulfur domain, mitoNEET-type"/>
    <property type="match status" value="2"/>
</dbReference>
<evidence type="ECO:0000256" key="1">
    <source>
        <dbReference type="ARBA" id="ARBA00022714"/>
    </source>
</evidence>
<dbReference type="GO" id="GO:0051537">
    <property type="term" value="F:2 iron, 2 sulfur cluster binding"/>
    <property type="evidence" value="ECO:0007669"/>
    <property type="project" value="UniProtKB-KW"/>
</dbReference>
<dbReference type="GO" id="GO:0005737">
    <property type="term" value="C:cytoplasm"/>
    <property type="evidence" value="ECO:0007669"/>
    <property type="project" value="UniProtKB-ARBA"/>
</dbReference>
<evidence type="ECO:0000256" key="2">
    <source>
        <dbReference type="ARBA" id="ARBA00022723"/>
    </source>
</evidence>
<dbReference type="PANTHER" id="PTHR46491:SF3">
    <property type="entry name" value="CDGSH IRON-SULFUR DOMAIN-CONTAINING PROTEIN 3, MITOCHONDRIAL"/>
    <property type="match status" value="1"/>
</dbReference>
<dbReference type="SMART" id="SM00704">
    <property type="entry name" value="ZnF_CDGSH"/>
    <property type="match status" value="2"/>
</dbReference>
<dbReference type="Pfam" id="PF09360">
    <property type="entry name" value="zf-CDGSH"/>
    <property type="match status" value="2"/>
</dbReference>
<evidence type="ECO:0000313" key="7">
    <source>
        <dbReference type="Proteomes" id="UP000324159"/>
    </source>
</evidence>
<keyword evidence="2" id="KW-0479">Metal-binding</keyword>
<evidence type="ECO:0000256" key="4">
    <source>
        <dbReference type="ARBA" id="ARBA00023014"/>
    </source>
</evidence>